<reference evidence="4" key="3">
    <citation type="submission" date="2025-04" db="UniProtKB">
        <authorList>
            <consortium name="RefSeq"/>
        </authorList>
    </citation>
    <scope>IDENTIFICATION</scope>
    <source>
        <strain evidence="4">CBS 304.34</strain>
    </source>
</reference>
<accession>A0A6A6Y8Q3</accession>
<evidence type="ECO:0000313" key="4">
    <source>
        <dbReference type="RefSeq" id="XP_033571469.1"/>
    </source>
</evidence>
<name>A0A6A6Y8Q3_9PEZI</name>
<evidence type="ECO:0000259" key="1">
    <source>
        <dbReference type="Pfam" id="PF24476"/>
    </source>
</evidence>
<dbReference type="InterPro" id="IPR056002">
    <property type="entry name" value="DUF7580"/>
</dbReference>
<dbReference type="PANTHER" id="PTHR35186">
    <property type="entry name" value="ANK_REP_REGION DOMAIN-CONTAINING PROTEIN"/>
    <property type="match status" value="1"/>
</dbReference>
<evidence type="ECO:0000313" key="2">
    <source>
        <dbReference type="EMBL" id="KAF2804505.1"/>
    </source>
</evidence>
<dbReference type="RefSeq" id="XP_033571469.1">
    <property type="nucleotide sequence ID" value="XM_033726022.1"/>
</dbReference>
<dbReference type="Proteomes" id="UP000504636">
    <property type="component" value="Unplaced"/>
</dbReference>
<dbReference type="Pfam" id="PF24476">
    <property type="entry name" value="DUF7580"/>
    <property type="match status" value="1"/>
</dbReference>
<reference evidence="4" key="2">
    <citation type="submission" date="2020-04" db="EMBL/GenBank/DDBJ databases">
        <authorList>
            <consortium name="NCBI Genome Project"/>
        </authorList>
    </citation>
    <scope>NUCLEOTIDE SEQUENCE</scope>
    <source>
        <strain evidence="4">CBS 304.34</strain>
    </source>
</reference>
<feature type="domain" description="DUF7580" evidence="1">
    <location>
        <begin position="200"/>
        <end position="528"/>
    </location>
</feature>
<reference evidence="2 4" key="1">
    <citation type="journal article" date="2020" name="Stud. Mycol.">
        <title>101 Dothideomycetes genomes: a test case for predicting lifestyles and emergence of pathogens.</title>
        <authorList>
            <person name="Haridas S."/>
            <person name="Albert R."/>
            <person name="Binder M."/>
            <person name="Bloem J."/>
            <person name="Labutti K."/>
            <person name="Salamov A."/>
            <person name="Andreopoulos B."/>
            <person name="Baker S."/>
            <person name="Barry K."/>
            <person name="Bills G."/>
            <person name="Bluhm B."/>
            <person name="Cannon C."/>
            <person name="Castanera R."/>
            <person name="Culley D."/>
            <person name="Daum C."/>
            <person name="Ezra D."/>
            <person name="Gonzalez J."/>
            <person name="Henrissat B."/>
            <person name="Kuo A."/>
            <person name="Liang C."/>
            <person name="Lipzen A."/>
            <person name="Lutzoni F."/>
            <person name="Magnuson J."/>
            <person name="Mondo S."/>
            <person name="Nolan M."/>
            <person name="Ohm R."/>
            <person name="Pangilinan J."/>
            <person name="Park H.-J."/>
            <person name="Ramirez L."/>
            <person name="Alfaro M."/>
            <person name="Sun H."/>
            <person name="Tritt A."/>
            <person name="Yoshinaga Y."/>
            <person name="Zwiers L.-H."/>
            <person name="Turgeon B."/>
            <person name="Goodwin S."/>
            <person name="Spatafora J."/>
            <person name="Crous P."/>
            <person name="Grigoriev I."/>
        </authorList>
    </citation>
    <scope>NUCLEOTIDE SEQUENCE</scope>
    <source>
        <strain evidence="2 4">CBS 304.34</strain>
    </source>
</reference>
<organism evidence="2">
    <name type="scientific">Mytilinidion resinicola</name>
    <dbReference type="NCBI Taxonomy" id="574789"/>
    <lineage>
        <taxon>Eukaryota</taxon>
        <taxon>Fungi</taxon>
        <taxon>Dikarya</taxon>
        <taxon>Ascomycota</taxon>
        <taxon>Pezizomycotina</taxon>
        <taxon>Dothideomycetes</taxon>
        <taxon>Pleosporomycetidae</taxon>
        <taxon>Mytilinidiales</taxon>
        <taxon>Mytilinidiaceae</taxon>
        <taxon>Mytilinidion</taxon>
    </lineage>
</organism>
<proteinExistence type="predicted"/>
<dbReference type="GeneID" id="54466915"/>
<evidence type="ECO:0000313" key="3">
    <source>
        <dbReference type="Proteomes" id="UP000504636"/>
    </source>
</evidence>
<gene>
    <name evidence="2 4" type="ORF">BDZ99DRAFT_525713</name>
</gene>
<dbReference type="EMBL" id="MU003713">
    <property type="protein sequence ID" value="KAF2804505.1"/>
    <property type="molecule type" value="Genomic_DNA"/>
</dbReference>
<sequence>MVTGIETAGLILGSIPLIIEGLKTYQKGIKSVKRSAKYDKLLSGAYSESEDYIELGDDFWTGFSTGMTNQAVKDYLGERKQQYFHDLLDEFERYFAKLGNALNHVERAGKNNPQRNHLTLSDLHSLAKLRDTPGKHVSKRVWYLIKEQDITELIEELDAINVDMDRLLAHASILAQHKNIQESRIISDERHAKALASLLNQIRNYADRLFNALLSAWIPGCHASHNVALFLDKPTVPKSGHPSSESSFKFRVIICGKPEDGVAVTHGICSPAQPVTTQTPVTPAITVTLLNQASTSVVLGRVTNLCDAAISAKQTLKRLGLILRNGTSLMSDNRSNEHCESALWSTINLESFLSTNRMGPAQKVKLALKLAISLLQFKSSQWFQSSISAQVIHFRKAVQAGRAHCIEVDQPLVLQSFCDRTLERSAGHKPRQMLLELGILFMEIWNGETMAAFAKRHYKIDDVPPLMRQGIATEWYEETWEQMTNNYGGVVNTCMAFALDYNRGMQTWEDEDLRKSVCAKIISWLNEDCLAFP</sequence>
<dbReference type="PANTHER" id="PTHR35186:SF4">
    <property type="entry name" value="PRION-INHIBITION AND PROPAGATION HELO DOMAIN-CONTAINING PROTEIN"/>
    <property type="match status" value="1"/>
</dbReference>
<dbReference type="OrthoDB" id="3565018at2759"/>
<protein>
    <recommendedName>
        <fullName evidence="1">DUF7580 domain-containing protein</fullName>
    </recommendedName>
</protein>
<dbReference type="AlphaFoldDB" id="A0A6A6Y8Q3"/>
<keyword evidence="3" id="KW-1185">Reference proteome</keyword>